<reference evidence="1" key="1">
    <citation type="journal article" date="2019" name="bioRxiv">
        <title>The Genome of the Zebra Mussel, Dreissena polymorpha: A Resource for Invasive Species Research.</title>
        <authorList>
            <person name="McCartney M.A."/>
            <person name="Auch B."/>
            <person name="Kono T."/>
            <person name="Mallez S."/>
            <person name="Zhang Y."/>
            <person name="Obille A."/>
            <person name="Becker A."/>
            <person name="Abrahante J.E."/>
            <person name="Garbe J."/>
            <person name="Badalamenti J.P."/>
            <person name="Herman A."/>
            <person name="Mangelson H."/>
            <person name="Liachko I."/>
            <person name="Sullivan S."/>
            <person name="Sone E.D."/>
            <person name="Koren S."/>
            <person name="Silverstein K.A.T."/>
            <person name="Beckman K.B."/>
            <person name="Gohl D.M."/>
        </authorList>
    </citation>
    <scope>NUCLEOTIDE SEQUENCE</scope>
    <source>
        <strain evidence="1">Duluth1</strain>
        <tissue evidence="1">Whole animal</tissue>
    </source>
</reference>
<reference evidence="1" key="2">
    <citation type="submission" date="2020-11" db="EMBL/GenBank/DDBJ databases">
        <authorList>
            <person name="McCartney M.A."/>
            <person name="Auch B."/>
            <person name="Kono T."/>
            <person name="Mallez S."/>
            <person name="Becker A."/>
            <person name="Gohl D.M."/>
            <person name="Silverstein K.A.T."/>
            <person name="Koren S."/>
            <person name="Bechman K.B."/>
            <person name="Herman A."/>
            <person name="Abrahante J.E."/>
            <person name="Garbe J."/>
        </authorList>
    </citation>
    <scope>NUCLEOTIDE SEQUENCE</scope>
    <source>
        <strain evidence="1">Duluth1</strain>
        <tissue evidence="1">Whole animal</tissue>
    </source>
</reference>
<evidence type="ECO:0000313" key="2">
    <source>
        <dbReference type="Proteomes" id="UP000828390"/>
    </source>
</evidence>
<keyword evidence="2" id="KW-1185">Reference proteome</keyword>
<name>A0A9D4F378_DREPO</name>
<sequence>MLKYVLYRQRHNQRVAADEYGPCPNCYGYYPKKILWRHNQKCKFTNAAGSRKRLALEISLLLPKSKEGSTILRRVIESMRNDEISRIVKSDNTILAFGEKLCTKRGHDEEQHNYIKQKLREVGRLLKDMRSCSGNVEKSLENFMYPDAFKFITQSCKNVAGFDGNTNTYATPSLALKIGTTLQKCLKILISKGIETNNRDLQTRAEELSKLFEINWTDDVSSNALRTLHEAKQNSQKGLLPLANDVKVMSEYLRHEAKTPANTLQGSASDCEKRQAWHKFSEICLCQTILSNRRRLGEV</sequence>
<evidence type="ECO:0000313" key="1">
    <source>
        <dbReference type="EMBL" id="KAH3790484.1"/>
    </source>
</evidence>
<organism evidence="1 2">
    <name type="scientific">Dreissena polymorpha</name>
    <name type="common">Zebra mussel</name>
    <name type="synonym">Mytilus polymorpha</name>
    <dbReference type="NCBI Taxonomy" id="45954"/>
    <lineage>
        <taxon>Eukaryota</taxon>
        <taxon>Metazoa</taxon>
        <taxon>Spiralia</taxon>
        <taxon>Lophotrochozoa</taxon>
        <taxon>Mollusca</taxon>
        <taxon>Bivalvia</taxon>
        <taxon>Autobranchia</taxon>
        <taxon>Heteroconchia</taxon>
        <taxon>Euheterodonta</taxon>
        <taxon>Imparidentia</taxon>
        <taxon>Neoheterodontei</taxon>
        <taxon>Myida</taxon>
        <taxon>Dreissenoidea</taxon>
        <taxon>Dreissenidae</taxon>
        <taxon>Dreissena</taxon>
    </lineage>
</organism>
<gene>
    <name evidence="1" type="ORF">DPMN_168686</name>
</gene>
<dbReference type="Proteomes" id="UP000828390">
    <property type="component" value="Unassembled WGS sequence"/>
</dbReference>
<dbReference type="PANTHER" id="PTHR33480:SF1">
    <property type="entry name" value="TYR RECOMBINASE DOMAIN-CONTAINING PROTEIN"/>
    <property type="match status" value="1"/>
</dbReference>
<protein>
    <submittedName>
        <fullName evidence="1">Uncharacterized protein</fullName>
    </submittedName>
</protein>
<dbReference type="EMBL" id="JAIWYP010000008">
    <property type="protein sequence ID" value="KAH3790484.1"/>
    <property type="molecule type" value="Genomic_DNA"/>
</dbReference>
<proteinExistence type="predicted"/>
<dbReference type="AlphaFoldDB" id="A0A9D4F378"/>
<accession>A0A9D4F378</accession>
<dbReference type="PANTHER" id="PTHR33480">
    <property type="entry name" value="SET DOMAIN-CONTAINING PROTEIN-RELATED"/>
    <property type="match status" value="1"/>
</dbReference>
<comment type="caution">
    <text evidence="1">The sequence shown here is derived from an EMBL/GenBank/DDBJ whole genome shotgun (WGS) entry which is preliminary data.</text>
</comment>